<dbReference type="InterPro" id="IPR036397">
    <property type="entry name" value="RNaseH_sf"/>
</dbReference>
<evidence type="ECO:0000256" key="1">
    <source>
        <dbReference type="SAM" id="MobiDB-lite"/>
    </source>
</evidence>
<dbReference type="EMBL" id="ML004438">
    <property type="protein sequence ID" value="RKP31737.1"/>
    <property type="molecule type" value="Genomic_DNA"/>
</dbReference>
<dbReference type="PANTHER" id="PTHR10797">
    <property type="entry name" value="CCR4-NOT TRANSCRIPTION COMPLEX SUBUNIT"/>
    <property type="match status" value="1"/>
</dbReference>
<dbReference type="OrthoDB" id="1164111at2759"/>
<gene>
    <name evidence="2" type="ORF">METBISCDRAFT_26382</name>
</gene>
<evidence type="ECO:0000313" key="3">
    <source>
        <dbReference type="Proteomes" id="UP000268321"/>
    </source>
</evidence>
<dbReference type="AlphaFoldDB" id="A0A4P9ZFC8"/>
<reference evidence="3" key="1">
    <citation type="journal article" date="2018" name="Nat. Microbiol.">
        <title>Leveraging single-cell genomics to expand the fungal tree of life.</title>
        <authorList>
            <person name="Ahrendt S.R."/>
            <person name="Quandt C.A."/>
            <person name="Ciobanu D."/>
            <person name="Clum A."/>
            <person name="Salamov A."/>
            <person name="Andreopoulos B."/>
            <person name="Cheng J.F."/>
            <person name="Woyke T."/>
            <person name="Pelin A."/>
            <person name="Henrissat B."/>
            <person name="Reynolds N.K."/>
            <person name="Benny G.L."/>
            <person name="Smith M.E."/>
            <person name="James T.Y."/>
            <person name="Grigoriev I.V."/>
        </authorList>
    </citation>
    <scope>NUCLEOTIDE SEQUENCE [LARGE SCALE GENOMIC DNA]</scope>
    <source>
        <strain evidence="3">Baker2002</strain>
    </source>
</reference>
<accession>A0A4P9ZFC8</accession>
<dbReference type="Proteomes" id="UP000268321">
    <property type="component" value="Unassembled WGS sequence"/>
</dbReference>
<dbReference type="Gene3D" id="3.30.420.10">
    <property type="entry name" value="Ribonuclease H-like superfamily/Ribonuclease H"/>
    <property type="match status" value="1"/>
</dbReference>
<organism evidence="2 3">
    <name type="scientific">Metschnikowia bicuspidata</name>
    <dbReference type="NCBI Taxonomy" id="27322"/>
    <lineage>
        <taxon>Eukaryota</taxon>
        <taxon>Fungi</taxon>
        <taxon>Dikarya</taxon>
        <taxon>Ascomycota</taxon>
        <taxon>Saccharomycotina</taxon>
        <taxon>Pichiomycetes</taxon>
        <taxon>Metschnikowiaceae</taxon>
        <taxon>Metschnikowia</taxon>
    </lineage>
</organism>
<dbReference type="GO" id="GO:0003676">
    <property type="term" value="F:nucleic acid binding"/>
    <property type="evidence" value="ECO:0007669"/>
    <property type="project" value="InterPro"/>
</dbReference>
<feature type="region of interest" description="Disordered" evidence="1">
    <location>
        <begin position="351"/>
        <end position="370"/>
    </location>
</feature>
<dbReference type="GO" id="GO:0030014">
    <property type="term" value="C:CCR4-NOT complex"/>
    <property type="evidence" value="ECO:0007669"/>
    <property type="project" value="InterPro"/>
</dbReference>
<dbReference type="InterPro" id="IPR012337">
    <property type="entry name" value="RNaseH-like_sf"/>
</dbReference>
<dbReference type="GO" id="GO:0004535">
    <property type="term" value="F:poly(A)-specific ribonuclease activity"/>
    <property type="evidence" value="ECO:0007669"/>
    <property type="project" value="InterPro"/>
</dbReference>
<protein>
    <submittedName>
        <fullName evidence="2">Ribonuclease H-like protein</fullName>
    </submittedName>
</protein>
<feature type="region of interest" description="Disordered" evidence="1">
    <location>
        <begin position="90"/>
        <end position="111"/>
    </location>
</feature>
<dbReference type="InterPro" id="IPR039637">
    <property type="entry name" value="CNOT7/CNOT8/Pop2"/>
</dbReference>
<proteinExistence type="predicted"/>
<feature type="region of interest" description="Disordered" evidence="1">
    <location>
        <begin position="1"/>
        <end position="24"/>
    </location>
</feature>
<keyword evidence="3" id="KW-1185">Reference proteome</keyword>
<dbReference type="SUPFAM" id="SSF53098">
    <property type="entry name" value="Ribonuclease H-like"/>
    <property type="match status" value="1"/>
</dbReference>
<name>A0A4P9ZFC8_9ASCO</name>
<feature type="compositionally biased region" description="Low complexity" evidence="1">
    <location>
        <begin position="1"/>
        <end position="14"/>
    </location>
</feature>
<evidence type="ECO:0000313" key="2">
    <source>
        <dbReference type="EMBL" id="RKP31737.1"/>
    </source>
</evidence>
<sequence>MNTNPHLQYLQQHQQHQRQDAPSVQMQLRQLQKQNFSQNQNLGLQLQGQSGNPLLSVFSGGSLGSGNGAVGFGQSVHPLVQMRLLQLQQPHLQQQPQQPQQQQQTPQQTPQQMRFANPLHLVALPHHMHLQPAQVPIIKEVWNFNVEFECNALRAFVNDKTATVFISIHQEIPGIVARPVGTFKTSSDYHFQTLRANSDLLSIIQLSLCVVKVANNDFSNAVIWQFNFLYDVTKEMFNEEHLSMLALTSQINFASHMSQGIPHFTFAELMMDSGLLLDPAVNWLSYHSGYDLGFFISLLTNDLLPNDEVDFAWWCKKYFPSFYDLMYIATQVLPGGGGKVNTAALASASGTDAGSASGQPENASKPGAGTNKPSVEYLAEELHLLPISPVIRQYFISSSGAPFNGQTQPQQMTSTLHAYLLMQCFKELLRQTNFDAALFEKFKGYIWGLGVGGKAKSDETQKSK</sequence>